<dbReference type="InterPro" id="IPR050490">
    <property type="entry name" value="Bact_solute-bd_prot1"/>
</dbReference>
<dbReference type="Proteomes" id="UP001597277">
    <property type="component" value="Unassembled WGS sequence"/>
</dbReference>
<keyword evidence="3" id="KW-1185">Reference proteome</keyword>
<dbReference type="PROSITE" id="PS51257">
    <property type="entry name" value="PROKAR_LIPOPROTEIN"/>
    <property type="match status" value="1"/>
</dbReference>
<feature type="chain" id="PRO_5046754655" evidence="1">
    <location>
        <begin position="19"/>
        <end position="434"/>
    </location>
</feature>
<dbReference type="RefSeq" id="WP_388006732.1">
    <property type="nucleotide sequence ID" value="NZ_JBHUEE010000005.1"/>
</dbReference>
<accession>A0ABW4L4R8</accession>
<dbReference type="PANTHER" id="PTHR43649">
    <property type="entry name" value="ARABINOSE-BINDING PROTEIN-RELATED"/>
    <property type="match status" value="1"/>
</dbReference>
<feature type="signal peptide" evidence="1">
    <location>
        <begin position="1"/>
        <end position="18"/>
    </location>
</feature>
<dbReference type="PANTHER" id="PTHR43649:SF12">
    <property type="entry name" value="DIACETYLCHITOBIOSE BINDING PROTEIN DASA"/>
    <property type="match status" value="1"/>
</dbReference>
<dbReference type="InterPro" id="IPR006311">
    <property type="entry name" value="TAT_signal"/>
</dbReference>
<organism evidence="2 3">
    <name type="scientific">Georgenia deserti</name>
    <dbReference type="NCBI Taxonomy" id="2093781"/>
    <lineage>
        <taxon>Bacteria</taxon>
        <taxon>Bacillati</taxon>
        <taxon>Actinomycetota</taxon>
        <taxon>Actinomycetes</taxon>
        <taxon>Micrococcales</taxon>
        <taxon>Bogoriellaceae</taxon>
        <taxon>Georgenia</taxon>
    </lineage>
</organism>
<dbReference type="InterPro" id="IPR006059">
    <property type="entry name" value="SBP"/>
</dbReference>
<dbReference type="PROSITE" id="PS51318">
    <property type="entry name" value="TAT"/>
    <property type="match status" value="1"/>
</dbReference>
<name>A0ABW4L4R8_9MICO</name>
<gene>
    <name evidence="2" type="ORF">ACFSE6_11380</name>
</gene>
<protein>
    <submittedName>
        <fullName evidence="2">ABC transporter substrate-binding protein</fullName>
    </submittedName>
</protein>
<proteinExistence type="predicted"/>
<dbReference type="Pfam" id="PF13416">
    <property type="entry name" value="SBP_bac_8"/>
    <property type="match status" value="1"/>
</dbReference>
<comment type="caution">
    <text evidence="2">The sequence shown here is derived from an EMBL/GenBank/DDBJ whole genome shotgun (WGS) entry which is preliminary data.</text>
</comment>
<evidence type="ECO:0000256" key="1">
    <source>
        <dbReference type="SAM" id="SignalP"/>
    </source>
</evidence>
<dbReference type="EMBL" id="JBHUEE010000005">
    <property type="protein sequence ID" value="MFD1718441.1"/>
    <property type="molecule type" value="Genomic_DNA"/>
</dbReference>
<dbReference type="SUPFAM" id="SSF53850">
    <property type="entry name" value="Periplasmic binding protein-like II"/>
    <property type="match status" value="1"/>
</dbReference>
<reference evidence="3" key="1">
    <citation type="journal article" date="2019" name="Int. J. Syst. Evol. Microbiol.">
        <title>The Global Catalogue of Microorganisms (GCM) 10K type strain sequencing project: providing services to taxonomists for standard genome sequencing and annotation.</title>
        <authorList>
            <consortium name="The Broad Institute Genomics Platform"/>
            <consortium name="The Broad Institute Genome Sequencing Center for Infectious Disease"/>
            <person name="Wu L."/>
            <person name="Ma J."/>
        </authorList>
    </citation>
    <scope>NUCLEOTIDE SEQUENCE [LARGE SCALE GENOMIC DNA]</scope>
    <source>
        <strain evidence="3">JCM 17130</strain>
    </source>
</reference>
<sequence>MRVLSRRHLLAAAGAAMGAGVLSSCSGVAGSAGGGGGGNAGRSVRYAFWGNNVRQENYQAAFDEMADELPDINLELEFAEYNAYRERMTTQMAAQNVADVFWVPSPDVLTYHANGLFRRVDDLETLDLSDFSEDDIRDFELQGELNTVPFGIHVPVVRYNRTFADEDGVELPDEWDWNDLAEIARDYTNNNSHGRKALSYRVDHDHSVQNWLRQHGEQLWSEDGGLGFTAETLAEWIAYWENLRQAGATTTVSEQDGVEPSWTDIGDSILLHLGNANHAIDEADMFPDFDFGLKHPPIAPDAPEGFRFLYMPRMAVYANAADEVLEPAGEVLSYCINNTTMLRHVGLTMGTPINPRVAEEYREFASDIELEMLEVGEADRAATRDPVYESPPGASEWRVTLRRVVEGIINGETGISDGAQQIVDEVQRNIDRAS</sequence>
<evidence type="ECO:0000313" key="3">
    <source>
        <dbReference type="Proteomes" id="UP001597277"/>
    </source>
</evidence>
<evidence type="ECO:0000313" key="2">
    <source>
        <dbReference type="EMBL" id="MFD1718441.1"/>
    </source>
</evidence>
<dbReference type="Gene3D" id="3.40.190.10">
    <property type="entry name" value="Periplasmic binding protein-like II"/>
    <property type="match status" value="2"/>
</dbReference>
<keyword evidence="1" id="KW-0732">Signal</keyword>